<accession>A0A9R1VU83</accession>
<dbReference type="AlphaFoldDB" id="A0A9R1VU83"/>
<protein>
    <submittedName>
        <fullName evidence="1">Uncharacterized protein</fullName>
    </submittedName>
</protein>
<name>A0A9R1VU83_LACSA</name>
<keyword evidence="2" id="KW-1185">Reference proteome</keyword>
<dbReference type="Proteomes" id="UP000235145">
    <property type="component" value="Unassembled WGS sequence"/>
</dbReference>
<evidence type="ECO:0000313" key="2">
    <source>
        <dbReference type="Proteomes" id="UP000235145"/>
    </source>
</evidence>
<comment type="caution">
    <text evidence="1">The sequence shown here is derived from an EMBL/GenBank/DDBJ whole genome shotgun (WGS) entry which is preliminary data.</text>
</comment>
<proteinExistence type="predicted"/>
<gene>
    <name evidence="1" type="ORF">LSAT_V11C400210680</name>
</gene>
<organism evidence="1 2">
    <name type="scientific">Lactuca sativa</name>
    <name type="common">Garden lettuce</name>
    <dbReference type="NCBI Taxonomy" id="4236"/>
    <lineage>
        <taxon>Eukaryota</taxon>
        <taxon>Viridiplantae</taxon>
        <taxon>Streptophyta</taxon>
        <taxon>Embryophyta</taxon>
        <taxon>Tracheophyta</taxon>
        <taxon>Spermatophyta</taxon>
        <taxon>Magnoliopsida</taxon>
        <taxon>eudicotyledons</taxon>
        <taxon>Gunneridae</taxon>
        <taxon>Pentapetalae</taxon>
        <taxon>asterids</taxon>
        <taxon>campanulids</taxon>
        <taxon>Asterales</taxon>
        <taxon>Asteraceae</taxon>
        <taxon>Cichorioideae</taxon>
        <taxon>Cichorieae</taxon>
        <taxon>Lactucinae</taxon>
        <taxon>Lactuca</taxon>
    </lineage>
</organism>
<reference evidence="1 2" key="1">
    <citation type="journal article" date="2017" name="Nat. Commun.">
        <title>Genome assembly with in vitro proximity ligation data and whole-genome triplication in lettuce.</title>
        <authorList>
            <person name="Reyes-Chin-Wo S."/>
            <person name="Wang Z."/>
            <person name="Yang X."/>
            <person name="Kozik A."/>
            <person name="Arikit S."/>
            <person name="Song C."/>
            <person name="Xia L."/>
            <person name="Froenicke L."/>
            <person name="Lavelle D.O."/>
            <person name="Truco M.J."/>
            <person name="Xia R."/>
            <person name="Zhu S."/>
            <person name="Xu C."/>
            <person name="Xu H."/>
            <person name="Xu X."/>
            <person name="Cox K."/>
            <person name="Korf I."/>
            <person name="Meyers B.C."/>
            <person name="Michelmore R.W."/>
        </authorList>
    </citation>
    <scope>NUCLEOTIDE SEQUENCE [LARGE SCALE GENOMIC DNA]</scope>
    <source>
        <strain evidence="2">cv. Salinas</strain>
        <tissue evidence="1">Seedlings</tissue>
    </source>
</reference>
<dbReference type="EMBL" id="NBSK02000004">
    <property type="protein sequence ID" value="KAJ0210960.1"/>
    <property type="molecule type" value="Genomic_DNA"/>
</dbReference>
<evidence type="ECO:0000313" key="1">
    <source>
        <dbReference type="EMBL" id="KAJ0210960.1"/>
    </source>
</evidence>
<sequence>MAKTHHIHFIQNVVKDSGVSIVPNDMHICSKEVITYTKKPLLWRFIRDMGTRISCKKYCNFQVPKHGSFHIGVTSRASILRDISIGKKMSIMFKIPPKNYKDVYEDVVEEFLTKVFPQSDNILSRVDPQYLLKDTRNDYFRPDCRGIVLRKVCLPYSY</sequence>